<evidence type="ECO:0000256" key="4">
    <source>
        <dbReference type="ARBA" id="ARBA00022771"/>
    </source>
</evidence>
<dbReference type="CDD" id="cd17673">
    <property type="entry name" value="MDM4"/>
    <property type="match status" value="1"/>
</dbReference>
<dbReference type="GO" id="GO:0010468">
    <property type="term" value="P:regulation of gene expression"/>
    <property type="evidence" value="ECO:0007669"/>
    <property type="project" value="TreeGrafter"/>
</dbReference>
<dbReference type="GO" id="GO:0016567">
    <property type="term" value="P:protein ubiquitination"/>
    <property type="evidence" value="ECO:0007669"/>
    <property type="project" value="TreeGrafter"/>
</dbReference>
<evidence type="ECO:0008006" key="13">
    <source>
        <dbReference type="Google" id="ProtNLM"/>
    </source>
</evidence>
<feature type="region of interest" description="Disordered" evidence="8">
    <location>
        <begin position="1"/>
        <end position="22"/>
    </location>
</feature>
<dbReference type="InterPro" id="IPR036443">
    <property type="entry name" value="Znf_RanBP2_sf"/>
</dbReference>
<dbReference type="Proteomes" id="UP001460270">
    <property type="component" value="Unassembled WGS sequence"/>
</dbReference>
<dbReference type="InterPro" id="IPR036885">
    <property type="entry name" value="SWIB_MDM2_dom_sf"/>
</dbReference>
<dbReference type="GO" id="GO:0051726">
    <property type="term" value="P:regulation of cell cycle"/>
    <property type="evidence" value="ECO:0007669"/>
    <property type="project" value="InterPro"/>
</dbReference>
<feature type="region of interest" description="Disordered" evidence="8">
    <location>
        <begin position="123"/>
        <end position="142"/>
    </location>
</feature>
<accession>A0AAW0P4K4</accession>
<dbReference type="SUPFAM" id="SSF47592">
    <property type="entry name" value="SWIB/MDM2 domain"/>
    <property type="match status" value="1"/>
</dbReference>
<evidence type="ECO:0000256" key="5">
    <source>
        <dbReference type="ARBA" id="ARBA00022833"/>
    </source>
</evidence>
<evidence type="ECO:0000256" key="6">
    <source>
        <dbReference type="ARBA" id="ARBA00023242"/>
    </source>
</evidence>
<dbReference type="PROSITE" id="PS50199">
    <property type="entry name" value="ZF_RANBP2_2"/>
    <property type="match status" value="1"/>
</dbReference>
<dbReference type="PANTHER" id="PTHR46858">
    <property type="entry name" value="OS05G0521000 PROTEIN"/>
    <property type="match status" value="1"/>
</dbReference>
<dbReference type="InterPro" id="IPR016495">
    <property type="entry name" value="p53_neg-reg_MDM_2/4"/>
</dbReference>
<evidence type="ECO:0000259" key="9">
    <source>
        <dbReference type="PROSITE" id="PS50199"/>
    </source>
</evidence>
<dbReference type="InterPro" id="IPR003121">
    <property type="entry name" value="SWIB_MDM2_domain"/>
</dbReference>
<keyword evidence="4 7" id="KW-0863">Zinc-finger</keyword>
<evidence type="ECO:0000256" key="2">
    <source>
        <dbReference type="ARBA" id="ARBA00005803"/>
    </source>
</evidence>
<comment type="similarity">
    <text evidence="2">Belongs to the MDM2/MDM4 family.</text>
</comment>
<feature type="compositionally biased region" description="Basic and acidic residues" evidence="8">
    <location>
        <begin position="156"/>
        <end position="167"/>
    </location>
</feature>
<keyword evidence="12" id="KW-1185">Reference proteome</keyword>
<feature type="domain" description="RanBP2-type" evidence="9">
    <location>
        <begin position="215"/>
        <end position="244"/>
    </location>
</feature>
<comment type="caution">
    <text evidence="11">The sequence shown here is derived from an EMBL/GenBank/DDBJ whole genome shotgun (WGS) entry which is preliminary data.</text>
</comment>
<dbReference type="InterPro" id="IPR001876">
    <property type="entry name" value="Znf_RanBP2"/>
</dbReference>
<dbReference type="Gene3D" id="1.10.245.10">
    <property type="entry name" value="SWIB/MDM2 domain"/>
    <property type="match status" value="1"/>
</dbReference>
<dbReference type="SUPFAM" id="SSF90209">
    <property type="entry name" value="Ran binding protein zinc finger-like"/>
    <property type="match status" value="1"/>
</dbReference>
<feature type="region of interest" description="Disordered" evidence="8">
    <location>
        <begin position="155"/>
        <end position="211"/>
    </location>
</feature>
<evidence type="ECO:0000256" key="8">
    <source>
        <dbReference type="SAM" id="MobiDB-lite"/>
    </source>
</evidence>
<sequence length="376" mass="42146">MSSQTAQLLAPASSCRTLPGEGHQVQPKAPLLQILRVAGAQEEIFTLKEVMHYLGQYIMGRQLYDKQRQHIVHCQDDPLGELLEVESFSVKNPSPVYEMLKKYLIVLDAAENESVRRECVGGGVEDRGQLSPAQEEDTAIVSDTTDDLWFLTEAESEQRSVEMKEAALEENSGDTDPPPDDDEVARDDKDHKQMEEDPEDDSQCLSDDTDTEISTQDAWQCSECRKFNTPHQKYCVRCWALRKNWYKDVPRLAHSLSVPDIPACTSSLSAHDDEDYDSDAGIDVPDCSRTVSTRSQQLSAGGDSQESLEMDVEVKPEALLEPCKLCRVRPRNGNIIHGRTAHLLTCFNCAKRLHKFHAPCPGCGKIIQKVIKIYVV</sequence>
<dbReference type="GO" id="GO:0061630">
    <property type="term" value="F:ubiquitin protein ligase activity"/>
    <property type="evidence" value="ECO:0007669"/>
    <property type="project" value="TreeGrafter"/>
</dbReference>
<keyword evidence="5" id="KW-0862">Zinc</keyword>
<dbReference type="GO" id="GO:0008270">
    <property type="term" value="F:zinc ion binding"/>
    <property type="evidence" value="ECO:0007669"/>
    <property type="project" value="UniProtKB-KW"/>
</dbReference>
<dbReference type="PROSITE" id="PS51925">
    <property type="entry name" value="SWIB_MDM2"/>
    <property type="match status" value="1"/>
</dbReference>
<dbReference type="EMBL" id="JBBPFD010000008">
    <property type="protein sequence ID" value="KAK7915885.1"/>
    <property type="molecule type" value="Genomic_DNA"/>
</dbReference>
<dbReference type="GO" id="GO:0043066">
    <property type="term" value="P:negative regulation of apoptotic process"/>
    <property type="evidence" value="ECO:0007669"/>
    <property type="project" value="InterPro"/>
</dbReference>
<feature type="compositionally biased region" description="Basic and acidic residues" evidence="8">
    <location>
        <begin position="186"/>
        <end position="195"/>
    </location>
</feature>
<dbReference type="InterPro" id="IPR013083">
    <property type="entry name" value="Znf_RING/FYVE/PHD"/>
</dbReference>
<keyword evidence="3" id="KW-0479">Metal-binding</keyword>
<dbReference type="GO" id="GO:0005634">
    <property type="term" value="C:nucleus"/>
    <property type="evidence" value="ECO:0007669"/>
    <property type="project" value="UniProtKB-SubCell"/>
</dbReference>
<dbReference type="Pfam" id="PF02201">
    <property type="entry name" value="SWIB"/>
    <property type="match status" value="1"/>
</dbReference>
<dbReference type="Gene3D" id="2.30.30.380">
    <property type="entry name" value="Zn-finger domain of Sec23/24"/>
    <property type="match status" value="1"/>
</dbReference>
<dbReference type="Pfam" id="PF13920">
    <property type="entry name" value="zf-C3HC4_3"/>
    <property type="match status" value="1"/>
</dbReference>
<dbReference type="GO" id="GO:0002039">
    <property type="term" value="F:p53 binding"/>
    <property type="evidence" value="ECO:0007669"/>
    <property type="project" value="TreeGrafter"/>
</dbReference>
<feature type="domain" description="DM2" evidence="10">
    <location>
        <begin position="23"/>
        <end position="106"/>
    </location>
</feature>
<dbReference type="CDD" id="cd16784">
    <property type="entry name" value="mRING-HC-C2H2C4_MDM4"/>
    <property type="match status" value="1"/>
</dbReference>
<dbReference type="AlphaFoldDB" id="A0AAW0P4K4"/>
<feature type="compositionally biased region" description="Acidic residues" evidence="8">
    <location>
        <begin position="196"/>
        <end position="211"/>
    </location>
</feature>
<feature type="compositionally biased region" description="Acidic residues" evidence="8">
    <location>
        <begin position="171"/>
        <end position="185"/>
    </location>
</feature>
<reference evidence="12" key="1">
    <citation type="submission" date="2024-04" db="EMBL/GenBank/DDBJ databases">
        <title>Salinicola lusitanus LLJ914,a marine bacterium isolated from the Okinawa Trough.</title>
        <authorList>
            <person name="Li J."/>
        </authorList>
    </citation>
    <scope>NUCLEOTIDE SEQUENCE [LARGE SCALE GENOMIC DNA]</scope>
</reference>
<gene>
    <name evidence="11" type="ORF">WMY93_011646</name>
</gene>
<evidence type="ECO:0000256" key="7">
    <source>
        <dbReference type="PROSITE-ProRule" id="PRU00322"/>
    </source>
</evidence>
<comment type="subcellular location">
    <subcellularLocation>
        <location evidence="1">Nucleus</location>
    </subcellularLocation>
</comment>
<dbReference type="PANTHER" id="PTHR46858:SF12">
    <property type="entry name" value="PROTEIN MDM4"/>
    <property type="match status" value="1"/>
</dbReference>
<dbReference type="PIRSF" id="PIRSF006748">
    <property type="entry name" value="p53_MDM_2/4"/>
    <property type="match status" value="1"/>
</dbReference>
<evidence type="ECO:0000313" key="11">
    <source>
        <dbReference type="EMBL" id="KAK7915885.1"/>
    </source>
</evidence>
<organism evidence="11 12">
    <name type="scientific">Mugilogobius chulae</name>
    <name type="common">yellowstripe goby</name>
    <dbReference type="NCBI Taxonomy" id="88201"/>
    <lineage>
        <taxon>Eukaryota</taxon>
        <taxon>Metazoa</taxon>
        <taxon>Chordata</taxon>
        <taxon>Craniata</taxon>
        <taxon>Vertebrata</taxon>
        <taxon>Euteleostomi</taxon>
        <taxon>Actinopterygii</taxon>
        <taxon>Neopterygii</taxon>
        <taxon>Teleostei</taxon>
        <taxon>Neoteleostei</taxon>
        <taxon>Acanthomorphata</taxon>
        <taxon>Gobiaria</taxon>
        <taxon>Gobiiformes</taxon>
        <taxon>Gobioidei</taxon>
        <taxon>Gobiidae</taxon>
        <taxon>Gobionellinae</taxon>
        <taxon>Mugilogobius</taxon>
    </lineage>
</organism>
<protein>
    <recommendedName>
        <fullName evidence="13">Double minute 4 protein</fullName>
    </recommendedName>
</protein>
<evidence type="ECO:0000313" key="12">
    <source>
        <dbReference type="Proteomes" id="UP001460270"/>
    </source>
</evidence>
<dbReference type="Gene3D" id="3.30.40.10">
    <property type="entry name" value="Zinc/RING finger domain, C3HC4 (zinc finger)"/>
    <property type="match status" value="1"/>
</dbReference>
<evidence type="ECO:0000256" key="1">
    <source>
        <dbReference type="ARBA" id="ARBA00004123"/>
    </source>
</evidence>
<name>A0AAW0P4K4_9GOBI</name>
<proteinExistence type="inferred from homology"/>
<evidence type="ECO:0000256" key="3">
    <source>
        <dbReference type="ARBA" id="ARBA00022723"/>
    </source>
</evidence>
<keyword evidence="6" id="KW-0539">Nucleus</keyword>
<dbReference type="PROSITE" id="PS01358">
    <property type="entry name" value="ZF_RANBP2_1"/>
    <property type="match status" value="1"/>
</dbReference>
<evidence type="ECO:0000259" key="10">
    <source>
        <dbReference type="PROSITE" id="PS51925"/>
    </source>
</evidence>